<dbReference type="EMBL" id="RHFK02000015">
    <property type="protein sequence ID" value="TWW64436.1"/>
    <property type="molecule type" value="Genomic_DNA"/>
</dbReference>
<dbReference type="SUPFAM" id="SSF47459">
    <property type="entry name" value="HLH, helix-loop-helix DNA-binding domain"/>
    <property type="match status" value="1"/>
</dbReference>
<dbReference type="PRINTS" id="PR00785">
    <property type="entry name" value="NCTRNSLOCATR"/>
</dbReference>
<reference evidence="9 10" key="1">
    <citation type="submission" date="2019-04" db="EMBL/GenBank/DDBJ databases">
        <title>Chromosome genome assembly for Takifugu flavidus.</title>
        <authorList>
            <person name="Xiao S."/>
        </authorList>
    </citation>
    <scope>NUCLEOTIDE SEQUENCE [LARGE SCALE GENOMIC DNA]</scope>
    <source>
        <strain evidence="9">HTHZ2018</strain>
        <tissue evidence="9">Muscle</tissue>
    </source>
</reference>
<keyword evidence="1" id="KW-0677">Repeat</keyword>
<dbReference type="Gene3D" id="4.10.280.10">
    <property type="entry name" value="Helix-loop-helix DNA-binding domain"/>
    <property type="match status" value="1"/>
</dbReference>
<protein>
    <submittedName>
        <fullName evidence="9">Aryl hydrocarbon receptor nuclear translocator-like protein 1</fullName>
    </submittedName>
</protein>
<evidence type="ECO:0000256" key="4">
    <source>
        <dbReference type="ARBA" id="ARBA00023163"/>
    </source>
</evidence>
<dbReference type="InterPro" id="IPR050933">
    <property type="entry name" value="Circadian_TF"/>
</dbReference>
<dbReference type="Proteomes" id="UP000324091">
    <property type="component" value="Chromosome 22"/>
</dbReference>
<gene>
    <name evidence="9" type="ORF">D4764_22G0000830</name>
</gene>
<dbReference type="GO" id="GO:0005737">
    <property type="term" value="C:cytoplasm"/>
    <property type="evidence" value="ECO:0007669"/>
    <property type="project" value="InterPro"/>
</dbReference>
<feature type="region of interest" description="Disordered" evidence="6">
    <location>
        <begin position="558"/>
        <end position="597"/>
    </location>
</feature>
<evidence type="ECO:0000259" key="8">
    <source>
        <dbReference type="PROSITE" id="PS50888"/>
    </source>
</evidence>
<dbReference type="InterPro" id="IPR000014">
    <property type="entry name" value="PAS"/>
</dbReference>
<evidence type="ECO:0000256" key="1">
    <source>
        <dbReference type="ARBA" id="ARBA00022737"/>
    </source>
</evidence>
<keyword evidence="3" id="KW-0238">DNA-binding</keyword>
<evidence type="ECO:0000256" key="2">
    <source>
        <dbReference type="ARBA" id="ARBA00023015"/>
    </source>
</evidence>
<keyword evidence="2" id="KW-0805">Transcription regulation</keyword>
<keyword evidence="9" id="KW-0675">Receptor</keyword>
<evidence type="ECO:0000259" key="7">
    <source>
        <dbReference type="PROSITE" id="PS50112"/>
    </source>
</evidence>
<feature type="region of interest" description="Disordered" evidence="6">
    <location>
        <begin position="1"/>
        <end position="110"/>
    </location>
</feature>
<dbReference type="PROSITE" id="PS50888">
    <property type="entry name" value="BHLH"/>
    <property type="match status" value="1"/>
</dbReference>
<feature type="compositionally biased region" description="Basic and acidic residues" evidence="6">
    <location>
        <begin position="565"/>
        <end position="584"/>
    </location>
</feature>
<accession>A0A5C6NB60</accession>
<dbReference type="GO" id="GO:0005634">
    <property type="term" value="C:nucleus"/>
    <property type="evidence" value="ECO:0007669"/>
    <property type="project" value="InterPro"/>
</dbReference>
<organism evidence="9 10">
    <name type="scientific">Takifugu flavidus</name>
    <name type="common">sansaifugu</name>
    <dbReference type="NCBI Taxonomy" id="433684"/>
    <lineage>
        <taxon>Eukaryota</taxon>
        <taxon>Metazoa</taxon>
        <taxon>Chordata</taxon>
        <taxon>Craniata</taxon>
        <taxon>Vertebrata</taxon>
        <taxon>Euteleostomi</taxon>
        <taxon>Actinopterygii</taxon>
        <taxon>Neopterygii</taxon>
        <taxon>Teleostei</taxon>
        <taxon>Neoteleostei</taxon>
        <taxon>Acanthomorphata</taxon>
        <taxon>Eupercaria</taxon>
        <taxon>Tetraodontiformes</taxon>
        <taxon>Tetradontoidea</taxon>
        <taxon>Tetraodontidae</taxon>
        <taxon>Takifugu</taxon>
    </lineage>
</organism>
<dbReference type="NCBIfam" id="TIGR00229">
    <property type="entry name" value="sensory_box"/>
    <property type="match status" value="1"/>
</dbReference>
<evidence type="ECO:0000313" key="9">
    <source>
        <dbReference type="EMBL" id="TWW64436.1"/>
    </source>
</evidence>
<feature type="domain" description="PAS" evidence="7">
    <location>
        <begin position="464"/>
        <end position="513"/>
    </location>
</feature>
<evidence type="ECO:0000313" key="10">
    <source>
        <dbReference type="Proteomes" id="UP000324091"/>
    </source>
</evidence>
<feature type="compositionally biased region" description="Basic and acidic residues" evidence="6">
    <location>
        <begin position="87"/>
        <end position="98"/>
    </location>
</feature>
<dbReference type="InterPro" id="IPR011598">
    <property type="entry name" value="bHLH_dom"/>
</dbReference>
<feature type="compositionally biased region" description="Low complexity" evidence="6">
    <location>
        <begin position="653"/>
        <end position="680"/>
    </location>
</feature>
<dbReference type="GO" id="GO:0046983">
    <property type="term" value="F:protein dimerization activity"/>
    <property type="evidence" value="ECO:0007669"/>
    <property type="project" value="InterPro"/>
</dbReference>
<feature type="domain" description="BHLH" evidence="8">
    <location>
        <begin position="128"/>
        <end position="181"/>
    </location>
</feature>
<dbReference type="SUPFAM" id="SSF55785">
    <property type="entry name" value="PYP-like sensor domain (PAS domain)"/>
    <property type="match status" value="2"/>
</dbReference>
<dbReference type="AlphaFoldDB" id="A0A5C6NB60"/>
<name>A0A5C6NB60_9TELE</name>
<dbReference type="InterPro" id="IPR035965">
    <property type="entry name" value="PAS-like_dom_sf"/>
</dbReference>
<dbReference type="CDD" id="cd00130">
    <property type="entry name" value="PAS"/>
    <property type="match status" value="1"/>
</dbReference>
<evidence type="ECO:0000256" key="6">
    <source>
        <dbReference type="SAM" id="MobiDB-lite"/>
    </source>
</evidence>
<dbReference type="PANTHER" id="PTHR23042">
    <property type="entry name" value="CIRCADIAN PROTEIN CLOCK/ARNT/BMAL/PAS"/>
    <property type="match status" value="1"/>
</dbReference>
<feature type="compositionally biased region" description="Low complexity" evidence="6">
    <location>
        <begin position="1"/>
        <end position="14"/>
    </location>
</feature>
<keyword evidence="4" id="KW-0804">Transcription</keyword>
<keyword evidence="5" id="KW-0539">Nucleus</keyword>
<sequence length="726" mass="79179">MSAGGADGTAARPAAGRRRQQSPDQPHRVSSFLWEVIRPPHPDPSPSDVKGQLRDGWVEPLKTRRRGGGRGRTLPGRILAGGGGIATERKGGEAEERSGSAVEQSADVQMEDELTRSEGEDQQVKMKCFREPHSQIEKRRRDKMNTLIEELSAMIPACQHMARKLDKLTVLRKAVQHLNGLKGNRAARSSPAPPARRRLPPLKLFVSPFSWEQQHLSAPPPQAFHPSPRRTPTASAEGGQPAAADGFLLVVSCDRGKILFISESVSKILNFSPVCEQTRTVVTTVAMVTRCLCECVIVLLCGVAPQLELTGQSLFDFIHPKDISKVKEQLASSELHSHRLADAAAGVPVQADAPLRPSVLTTGARRAFFCRMKHSRVMGKHDKHALPSTSKKKDAYRYCTLHCTGYMRSWLSSQLDAEGDAADKDTSSPTCLVTVCRLLPPGSHHPPRDVPVKPAEFMTRCAIDGKFTFVDHRATALLGYLPQEILGTSCYEYFHQDDLQHLADKHRQVLRSKEKIETSCYKFKTKQGSYASLQSQWFSFVNPWTKEVEFIVSSNRVIPRGSNQPRDEEPGSSRSFQEDTKHIPEIPGLSTGSGPMIYAGSIGTQIANELTDSYRMNSSPSSGAASPLGPPQDKCPLTSPQPVQSASSREETTGGSSESKSDSATTASAASESAGEPSQGVLDNMVVPGLSTFSSDEAAMAVIMSLLEADVNMGQSVDFEDLHWPF</sequence>
<feature type="region of interest" description="Disordered" evidence="6">
    <location>
        <begin position="613"/>
        <end position="682"/>
    </location>
</feature>
<comment type="caution">
    <text evidence="9">The sequence shown here is derived from an EMBL/GenBank/DDBJ whole genome shotgun (WGS) entry which is preliminary data.</text>
</comment>
<evidence type="ECO:0000256" key="5">
    <source>
        <dbReference type="ARBA" id="ARBA00023242"/>
    </source>
</evidence>
<dbReference type="PROSITE" id="PS50112">
    <property type="entry name" value="PAS"/>
    <property type="match status" value="1"/>
</dbReference>
<dbReference type="GO" id="GO:0003700">
    <property type="term" value="F:DNA-binding transcription factor activity"/>
    <property type="evidence" value="ECO:0007669"/>
    <property type="project" value="InterPro"/>
</dbReference>
<dbReference type="GO" id="GO:0005667">
    <property type="term" value="C:transcription regulator complex"/>
    <property type="evidence" value="ECO:0007669"/>
    <property type="project" value="InterPro"/>
</dbReference>
<keyword evidence="10" id="KW-1185">Reference proteome</keyword>
<dbReference type="GO" id="GO:0003677">
    <property type="term" value="F:DNA binding"/>
    <property type="evidence" value="ECO:0007669"/>
    <property type="project" value="UniProtKB-KW"/>
</dbReference>
<dbReference type="Pfam" id="PF14598">
    <property type="entry name" value="PAS_11"/>
    <property type="match status" value="1"/>
</dbReference>
<evidence type="ECO:0000256" key="3">
    <source>
        <dbReference type="ARBA" id="ARBA00023125"/>
    </source>
</evidence>
<dbReference type="SMART" id="SM00091">
    <property type="entry name" value="PAS"/>
    <property type="match status" value="2"/>
</dbReference>
<dbReference type="Pfam" id="PF00010">
    <property type="entry name" value="HLH"/>
    <property type="match status" value="1"/>
</dbReference>
<feature type="region of interest" description="Disordered" evidence="6">
    <location>
        <begin position="215"/>
        <end position="239"/>
    </location>
</feature>
<dbReference type="SMART" id="SM00353">
    <property type="entry name" value="HLH"/>
    <property type="match status" value="1"/>
</dbReference>
<feature type="compositionally biased region" description="Low complexity" evidence="6">
    <location>
        <begin position="618"/>
        <end position="627"/>
    </location>
</feature>
<dbReference type="InterPro" id="IPR036638">
    <property type="entry name" value="HLH_DNA-bd_sf"/>
</dbReference>
<dbReference type="InterPro" id="IPR001067">
    <property type="entry name" value="Nuc_translocat"/>
</dbReference>
<proteinExistence type="predicted"/>
<dbReference type="Gene3D" id="3.30.450.20">
    <property type="entry name" value="PAS domain"/>
    <property type="match status" value="2"/>
</dbReference>